<reference evidence="1 2" key="1">
    <citation type="submission" date="2014-04" db="EMBL/GenBank/DDBJ databases">
        <authorList>
            <consortium name="DOE Joint Genome Institute"/>
            <person name="Kuo A."/>
            <person name="Kohler A."/>
            <person name="Costa M.D."/>
            <person name="Nagy L.G."/>
            <person name="Floudas D."/>
            <person name="Copeland A."/>
            <person name="Barry K.W."/>
            <person name="Cichocki N."/>
            <person name="Veneault-Fourrey C."/>
            <person name="LaButti K."/>
            <person name="Lindquist E.A."/>
            <person name="Lipzen A."/>
            <person name="Lundell T."/>
            <person name="Morin E."/>
            <person name="Murat C."/>
            <person name="Sun H."/>
            <person name="Tunlid A."/>
            <person name="Henrissat B."/>
            <person name="Grigoriev I.V."/>
            <person name="Hibbett D.S."/>
            <person name="Martin F."/>
            <person name="Nordberg H.P."/>
            <person name="Cantor M.N."/>
            <person name="Hua S.X."/>
        </authorList>
    </citation>
    <scope>NUCLEOTIDE SEQUENCE [LARGE SCALE GENOMIC DNA]</scope>
    <source>
        <strain evidence="1 2">Marx 270</strain>
    </source>
</reference>
<keyword evidence="2" id="KW-1185">Reference proteome</keyword>
<dbReference type="AlphaFoldDB" id="A0A0C3NMG7"/>
<name>A0A0C3NMG7_PISTI</name>
<gene>
    <name evidence="1" type="ORF">M404DRAFT_712638</name>
</gene>
<organism evidence="1 2">
    <name type="scientific">Pisolithus tinctorius Marx 270</name>
    <dbReference type="NCBI Taxonomy" id="870435"/>
    <lineage>
        <taxon>Eukaryota</taxon>
        <taxon>Fungi</taxon>
        <taxon>Dikarya</taxon>
        <taxon>Basidiomycota</taxon>
        <taxon>Agaricomycotina</taxon>
        <taxon>Agaricomycetes</taxon>
        <taxon>Agaricomycetidae</taxon>
        <taxon>Boletales</taxon>
        <taxon>Sclerodermatineae</taxon>
        <taxon>Pisolithaceae</taxon>
        <taxon>Pisolithus</taxon>
    </lineage>
</organism>
<evidence type="ECO:0000313" key="2">
    <source>
        <dbReference type="Proteomes" id="UP000054217"/>
    </source>
</evidence>
<dbReference type="InParanoid" id="A0A0C3NMG7"/>
<protein>
    <submittedName>
        <fullName evidence="1">Uncharacterized protein</fullName>
    </submittedName>
</protein>
<accession>A0A0C3NMG7</accession>
<dbReference type="EMBL" id="KN831983">
    <property type="protein sequence ID" value="KIO02095.1"/>
    <property type="molecule type" value="Genomic_DNA"/>
</dbReference>
<dbReference type="Proteomes" id="UP000054217">
    <property type="component" value="Unassembled WGS sequence"/>
</dbReference>
<reference evidence="2" key="2">
    <citation type="submission" date="2015-01" db="EMBL/GenBank/DDBJ databases">
        <title>Evolutionary Origins and Diversification of the Mycorrhizal Mutualists.</title>
        <authorList>
            <consortium name="DOE Joint Genome Institute"/>
            <consortium name="Mycorrhizal Genomics Consortium"/>
            <person name="Kohler A."/>
            <person name="Kuo A."/>
            <person name="Nagy L.G."/>
            <person name="Floudas D."/>
            <person name="Copeland A."/>
            <person name="Barry K.W."/>
            <person name="Cichocki N."/>
            <person name="Veneault-Fourrey C."/>
            <person name="LaButti K."/>
            <person name="Lindquist E.A."/>
            <person name="Lipzen A."/>
            <person name="Lundell T."/>
            <person name="Morin E."/>
            <person name="Murat C."/>
            <person name="Riley R."/>
            <person name="Ohm R."/>
            <person name="Sun H."/>
            <person name="Tunlid A."/>
            <person name="Henrissat B."/>
            <person name="Grigoriev I.V."/>
            <person name="Hibbett D.S."/>
            <person name="Martin F."/>
        </authorList>
    </citation>
    <scope>NUCLEOTIDE SEQUENCE [LARGE SCALE GENOMIC DNA]</scope>
    <source>
        <strain evidence="2">Marx 270</strain>
    </source>
</reference>
<sequence length="177" mass="19804">MLPPRAPPPTIQSSTYEHPAQFPLPGPLATEAPSPCKLQNSISSAIGDTRRPQRNTNMTMCARKQNVVQSRYRNPSSCTNSSFLGNISYISMLTVPLTPPVSIPMVQIFVIHHSYLSEKERPGVPKRRGSLHRYSRGIQNILDMEPINKTVVMDCWNILYAHGSHNLVFGLLGKRVR</sequence>
<dbReference type="HOGENOM" id="CLU_1518482_0_0_1"/>
<evidence type="ECO:0000313" key="1">
    <source>
        <dbReference type="EMBL" id="KIO02095.1"/>
    </source>
</evidence>
<proteinExistence type="predicted"/>